<feature type="non-terminal residue" evidence="2">
    <location>
        <position position="132"/>
    </location>
</feature>
<comment type="caution">
    <text evidence="2">The sequence shown here is derived from an EMBL/GenBank/DDBJ whole genome shotgun (WGS) entry which is preliminary data.</text>
</comment>
<feature type="compositionally biased region" description="Basic and acidic residues" evidence="1">
    <location>
        <begin position="76"/>
        <end position="100"/>
    </location>
</feature>
<reference evidence="2" key="1">
    <citation type="thesis" date="2020" institute="ProQuest LLC" country="789 East Eisenhower Parkway, Ann Arbor, MI, USA">
        <title>Comparative Genomics and Chromosome Evolution.</title>
        <authorList>
            <person name="Mudd A.B."/>
        </authorList>
    </citation>
    <scope>NUCLEOTIDE SEQUENCE</scope>
    <source>
        <strain evidence="2">237g6f4</strain>
        <tissue evidence="2">Blood</tissue>
    </source>
</reference>
<feature type="region of interest" description="Disordered" evidence="1">
    <location>
        <begin position="52"/>
        <end position="102"/>
    </location>
</feature>
<dbReference type="EMBL" id="WNYA01000003">
    <property type="protein sequence ID" value="KAG8580191.1"/>
    <property type="molecule type" value="Genomic_DNA"/>
</dbReference>
<evidence type="ECO:0000313" key="2">
    <source>
        <dbReference type="EMBL" id="KAG8580191.1"/>
    </source>
</evidence>
<evidence type="ECO:0000313" key="3">
    <source>
        <dbReference type="Proteomes" id="UP000824782"/>
    </source>
</evidence>
<name>A0AAV7C699_ENGPU</name>
<proteinExistence type="predicted"/>
<accession>A0AAV7C699</accession>
<evidence type="ECO:0000256" key="1">
    <source>
        <dbReference type="SAM" id="MobiDB-lite"/>
    </source>
</evidence>
<protein>
    <submittedName>
        <fullName evidence="2">Uncharacterized protein</fullName>
    </submittedName>
</protein>
<dbReference type="Proteomes" id="UP000824782">
    <property type="component" value="Unassembled WGS sequence"/>
</dbReference>
<sequence length="132" mass="15007">MVTEDALTLADSFGDLTARCSLLLRITKLCVCDMQPTAAQGSDAEQRVEEVSSLEKHCYGGPQETRAGDWPLPAETQDHTETRDDKQFTRSTSSKEKDSGPRLTKQYLRELCKQQKLYVTPYLNDTLYLHYK</sequence>
<organism evidence="2 3">
    <name type="scientific">Engystomops pustulosus</name>
    <name type="common">Tungara frog</name>
    <name type="synonym">Physalaemus pustulosus</name>
    <dbReference type="NCBI Taxonomy" id="76066"/>
    <lineage>
        <taxon>Eukaryota</taxon>
        <taxon>Metazoa</taxon>
        <taxon>Chordata</taxon>
        <taxon>Craniata</taxon>
        <taxon>Vertebrata</taxon>
        <taxon>Euteleostomi</taxon>
        <taxon>Amphibia</taxon>
        <taxon>Batrachia</taxon>
        <taxon>Anura</taxon>
        <taxon>Neobatrachia</taxon>
        <taxon>Hyloidea</taxon>
        <taxon>Leptodactylidae</taxon>
        <taxon>Leiuperinae</taxon>
        <taxon>Engystomops</taxon>
    </lineage>
</organism>
<keyword evidence="3" id="KW-1185">Reference proteome</keyword>
<gene>
    <name evidence="2" type="ORF">GDO81_007187</name>
</gene>
<dbReference type="AlphaFoldDB" id="A0AAV7C699"/>